<sequence>NNEKRINLILVKKNDLIITPSGRCRSGEGDELVEYLVDTPTQDISQVDIESSEANISIEGLQMFLAVSIVYSTGRRNQSQ</sequence>
<reference evidence="1 2" key="1">
    <citation type="submission" date="2021-06" db="EMBL/GenBank/DDBJ databases">
        <authorList>
            <person name="Kallberg Y."/>
            <person name="Tangrot J."/>
            <person name="Rosling A."/>
        </authorList>
    </citation>
    <scope>NUCLEOTIDE SEQUENCE [LARGE SCALE GENOMIC DNA]</scope>
    <source>
        <strain evidence="1 2">120-4 pot B 10/14</strain>
    </source>
</reference>
<evidence type="ECO:0000313" key="2">
    <source>
        <dbReference type="Proteomes" id="UP000789901"/>
    </source>
</evidence>
<accession>A0ABN7XAV9</accession>
<organism evidence="1 2">
    <name type="scientific">Gigaspora margarita</name>
    <dbReference type="NCBI Taxonomy" id="4874"/>
    <lineage>
        <taxon>Eukaryota</taxon>
        <taxon>Fungi</taxon>
        <taxon>Fungi incertae sedis</taxon>
        <taxon>Mucoromycota</taxon>
        <taxon>Glomeromycotina</taxon>
        <taxon>Glomeromycetes</taxon>
        <taxon>Diversisporales</taxon>
        <taxon>Gigasporaceae</taxon>
        <taxon>Gigaspora</taxon>
    </lineage>
</organism>
<feature type="non-terminal residue" evidence="1">
    <location>
        <position position="80"/>
    </location>
</feature>
<dbReference type="Proteomes" id="UP000789901">
    <property type="component" value="Unassembled WGS sequence"/>
</dbReference>
<evidence type="ECO:0000313" key="1">
    <source>
        <dbReference type="EMBL" id="CAG8851619.1"/>
    </source>
</evidence>
<name>A0ABN7XAV9_GIGMA</name>
<comment type="caution">
    <text evidence="1">The sequence shown here is derived from an EMBL/GenBank/DDBJ whole genome shotgun (WGS) entry which is preliminary data.</text>
</comment>
<proteinExistence type="predicted"/>
<dbReference type="EMBL" id="CAJVQB010107035">
    <property type="protein sequence ID" value="CAG8851619.1"/>
    <property type="molecule type" value="Genomic_DNA"/>
</dbReference>
<keyword evidence="2" id="KW-1185">Reference proteome</keyword>
<gene>
    <name evidence="1" type="ORF">GMARGA_LOCUS40833</name>
</gene>
<protein>
    <submittedName>
        <fullName evidence="1">42877_t:CDS:1</fullName>
    </submittedName>
</protein>
<feature type="non-terminal residue" evidence="1">
    <location>
        <position position="1"/>
    </location>
</feature>